<gene>
    <name evidence="2" type="ORF">CRG98_037831</name>
</gene>
<dbReference type="PANTHER" id="PTHR35046:SF9">
    <property type="entry name" value="RNA-DIRECTED DNA POLYMERASE"/>
    <property type="match status" value="1"/>
</dbReference>
<dbReference type="CDD" id="cd01647">
    <property type="entry name" value="RT_LTR"/>
    <property type="match status" value="1"/>
</dbReference>
<protein>
    <recommendedName>
        <fullName evidence="1">Reverse transcriptase domain-containing protein</fullName>
    </recommendedName>
</protein>
<dbReference type="Gene3D" id="3.10.10.10">
    <property type="entry name" value="HIV Type 1 Reverse Transcriptase, subunit A, domain 1"/>
    <property type="match status" value="1"/>
</dbReference>
<name>A0A2I0ICS6_PUNGR</name>
<accession>A0A2I0ICS6</accession>
<sequence>MVEKLGLPMLKHRKPYKLQWLNDSGEIRVDMQEYEDVFPKETPHGLPPIRGIEHQIDFAPGVTIPNRPAYRSNPKETKELQRQVSGLLEKGYVRESLSPCAIPVILIPKKDGTWRMCVDCRAINNITVKYRHHIPRLDDMSDELHGYCAFSKIDLKSGYHQIRMKEGDE</sequence>
<organism evidence="2 3">
    <name type="scientific">Punica granatum</name>
    <name type="common">Pomegranate</name>
    <dbReference type="NCBI Taxonomy" id="22663"/>
    <lineage>
        <taxon>Eukaryota</taxon>
        <taxon>Viridiplantae</taxon>
        <taxon>Streptophyta</taxon>
        <taxon>Embryophyta</taxon>
        <taxon>Tracheophyta</taxon>
        <taxon>Spermatophyta</taxon>
        <taxon>Magnoliopsida</taxon>
        <taxon>eudicotyledons</taxon>
        <taxon>Gunneridae</taxon>
        <taxon>Pentapetalae</taxon>
        <taxon>rosids</taxon>
        <taxon>malvids</taxon>
        <taxon>Myrtales</taxon>
        <taxon>Lythraceae</taxon>
        <taxon>Punica</taxon>
    </lineage>
</organism>
<dbReference type="Gene3D" id="3.30.70.270">
    <property type="match status" value="1"/>
</dbReference>
<keyword evidence="3" id="KW-1185">Reference proteome</keyword>
<dbReference type="InterPro" id="IPR043128">
    <property type="entry name" value="Rev_trsase/Diguanyl_cyclase"/>
</dbReference>
<dbReference type="AlphaFoldDB" id="A0A2I0ICS6"/>
<evidence type="ECO:0000259" key="1">
    <source>
        <dbReference type="Pfam" id="PF00078"/>
    </source>
</evidence>
<dbReference type="Proteomes" id="UP000233551">
    <property type="component" value="Unassembled WGS sequence"/>
</dbReference>
<evidence type="ECO:0000313" key="3">
    <source>
        <dbReference type="Proteomes" id="UP000233551"/>
    </source>
</evidence>
<dbReference type="Pfam" id="PF00078">
    <property type="entry name" value="RVT_1"/>
    <property type="match status" value="1"/>
</dbReference>
<comment type="caution">
    <text evidence="2">The sequence shown here is derived from an EMBL/GenBank/DDBJ whole genome shotgun (WGS) entry which is preliminary data.</text>
</comment>
<dbReference type="STRING" id="22663.A0A2I0ICS6"/>
<dbReference type="PANTHER" id="PTHR35046">
    <property type="entry name" value="ZINC KNUCKLE (CCHC-TYPE) FAMILY PROTEIN"/>
    <property type="match status" value="1"/>
</dbReference>
<reference evidence="2 3" key="1">
    <citation type="submission" date="2017-11" db="EMBL/GenBank/DDBJ databases">
        <title>De-novo sequencing of pomegranate (Punica granatum L.) genome.</title>
        <authorList>
            <person name="Akparov Z."/>
            <person name="Amiraslanov A."/>
            <person name="Hajiyeva S."/>
            <person name="Abbasov M."/>
            <person name="Kaur K."/>
            <person name="Hamwieh A."/>
            <person name="Solovyev V."/>
            <person name="Salamov A."/>
            <person name="Braich B."/>
            <person name="Kosarev P."/>
            <person name="Mahmoud A."/>
            <person name="Hajiyev E."/>
            <person name="Babayeva S."/>
            <person name="Izzatullayeva V."/>
            <person name="Mammadov A."/>
            <person name="Mammadov A."/>
            <person name="Sharifova S."/>
            <person name="Ojaghi J."/>
            <person name="Eynullazada K."/>
            <person name="Bayramov B."/>
            <person name="Abdulazimova A."/>
            <person name="Shahmuradov I."/>
        </authorList>
    </citation>
    <scope>NUCLEOTIDE SEQUENCE [LARGE SCALE GENOMIC DNA]</scope>
    <source>
        <strain evidence="3">cv. AG2017</strain>
        <tissue evidence="2">Leaf</tissue>
    </source>
</reference>
<dbReference type="SUPFAM" id="SSF56672">
    <property type="entry name" value="DNA/RNA polymerases"/>
    <property type="match status" value="1"/>
</dbReference>
<evidence type="ECO:0000313" key="2">
    <source>
        <dbReference type="EMBL" id="PKI41779.1"/>
    </source>
</evidence>
<proteinExistence type="predicted"/>
<dbReference type="InterPro" id="IPR000477">
    <property type="entry name" value="RT_dom"/>
</dbReference>
<dbReference type="EMBL" id="PGOL01003299">
    <property type="protein sequence ID" value="PKI41779.1"/>
    <property type="molecule type" value="Genomic_DNA"/>
</dbReference>
<dbReference type="InterPro" id="IPR043502">
    <property type="entry name" value="DNA/RNA_pol_sf"/>
</dbReference>
<feature type="domain" description="Reverse transcriptase" evidence="1">
    <location>
        <begin position="107"/>
        <end position="168"/>
    </location>
</feature>